<dbReference type="EMBL" id="WKJK01000012">
    <property type="protein sequence ID" value="MRW92746.1"/>
    <property type="molecule type" value="Genomic_DNA"/>
</dbReference>
<name>A0A6I2L7U9_9BURK</name>
<dbReference type="Proteomes" id="UP000433309">
    <property type="component" value="Unassembled WGS sequence"/>
</dbReference>
<organism evidence="2 3">
    <name type="scientific">Duganella guangzhouensis</name>
    <dbReference type="NCBI Taxonomy" id="2666084"/>
    <lineage>
        <taxon>Bacteria</taxon>
        <taxon>Pseudomonadati</taxon>
        <taxon>Pseudomonadota</taxon>
        <taxon>Betaproteobacteria</taxon>
        <taxon>Burkholderiales</taxon>
        <taxon>Oxalobacteraceae</taxon>
        <taxon>Telluria group</taxon>
        <taxon>Duganella</taxon>
    </lineage>
</organism>
<reference evidence="2 3" key="1">
    <citation type="submission" date="2019-11" db="EMBL/GenBank/DDBJ databases">
        <title>Novel species isolated from a subtropical stream in China.</title>
        <authorList>
            <person name="Lu H."/>
        </authorList>
    </citation>
    <scope>NUCLEOTIDE SEQUENCE [LARGE SCALE GENOMIC DNA]</scope>
    <source>
        <strain evidence="2 3">FT80W</strain>
    </source>
</reference>
<accession>A0A6I2L7U9</accession>
<dbReference type="AlphaFoldDB" id="A0A6I2L7U9"/>
<dbReference type="InterPro" id="IPR025587">
    <property type="entry name" value="DUF4351"/>
</dbReference>
<feature type="domain" description="DUF4351" evidence="1">
    <location>
        <begin position="267"/>
        <end position="319"/>
    </location>
</feature>
<proteinExistence type="predicted"/>
<dbReference type="Pfam" id="PF14261">
    <property type="entry name" value="DUF4351"/>
    <property type="match status" value="1"/>
</dbReference>
<dbReference type="PANTHER" id="PTHR35586:SF1">
    <property type="entry name" value="SLL1691 PROTEIN"/>
    <property type="match status" value="1"/>
</dbReference>
<gene>
    <name evidence="2" type="ORF">GJ699_22355</name>
</gene>
<dbReference type="PANTHER" id="PTHR35586">
    <property type="entry name" value="SLL1691 PROTEIN"/>
    <property type="match status" value="1"/>
</dbReference>
<sequence length="323" mass="37623">MAGMRRPYSGGMTSATPPARYDLPWKTALTHAFREFMDFFFPNISTEIDWSKRPRFRDKELARLGFGQTSNYLVADKLIEVLLRDGSMSWVLVHVEIQAQRDPELPRRILDYNYTIFYEYKQPVSSMVVLGDDDPDWRPNSFYNELFGTKMGIEFSTTKLADYAERTEELAASDNPFALVTLAHLRTQQARHNPDQLLAAKWQLTKLLFQHGWNKERIIVLFKVINWMMALPEPQLQRYWQQVGQLEKEETMELIPLEQMWLDQGLEKGRKEGAALVLERQLTHRFGPLPKTIQKKLEKADVEQLAAWGAAVLDAQKLKQVFE</sequence>
<comment type="caution">
    <text evidence="2">The sequence shown here is derived from an EMBL/GenBank/DDBJ whole genome shotgun (WGS) entry which is preliminary data.</text>
</comment>
<protein>
    <submittedName>
        <fullName evidence="2">DUF4351 domain-containing protein</fullName>
    </submittedName>
</protein>
<evidence type="ECO:0000313" key="3">
    <source>
        <dbReference type="Proteomes" id="UP000433309"/>
    </source>
</evidence>
<evidence type="ECO:0000259" key="1">
    <source>
        <dbReference type="Pfam" id="PF14261"/>
    </source>
</evidence>
<evidence type="ECO:0000313" key="2">
    <source>
        <dbReference type="EMBL" id="MRW92746.1"/>
    </source>
</evidence>
<keyword evidence="3" id="KW-1185">Reference proteome</keyword>